<proteinExistence type="predicted"/>
<evidence type="ECO:0000259" key="3">
    <source>
        <dbReference type="PROSITE" id="PS50878"/>
    </source>
</evidence>
<dbReference type="Gene3D" id="3.60.10.10">
    <property type="entry name" value="Endonuclease/exonuclease/phosphatase"/>
    <property type="match status" value="1"/>
</dbReference>
<dbReference type="InterPro" id="IPR043502">
    <property type="entry name" value="DNA/RNA_pol_sf"/>
</dbReference>
<protein>
    <recommendedName>
        <fullName evidence="6">Reverse transcriptase domain-containing protein</fullName>
    </recommendedName>
</protein>
<feature type="compositionally biased region" description="Low complexity" evidence="2">
    <location>
        <begin position="282"/>
        <end position="297"/>
    </location>
</feature>
<dbReference type="EMBL" id="OIVN01003535">
    <property type="protein sequence ID" value="SPD11931.1"/>
    <property type="molecule type" value="Genomic_DNA"/>
</dbReference>
<dbReference type="InterPro" id="IPR000477">
    <property type="entry name" value="RT_dom"/>
</dbReference>
<dbReference type="SMART" id="SM00320">
    <property type="entry name" value="WD40"/>
    <property type="match status" value="1"/>
</dbReference>
<dbReference type="InterPro" id="IPR036691">
    <property type="entry name" value="Endo/exonu/phosph_ase_sf"/>
</dbReference>
<feature type="domain" description="CTLH" evidence="4">
    <location>
        <begin position="1"/>
        <end position="56"/>
    </location>
</feature>
<dbReference type="InterPro" id="IPR015943">
    <property type="entry name" value="WD40/YVTN_repeat-like_dom_sf"/>
</dbReference>
<evidence type="ECO:0008006" key="6">
    <source>
        <dbReference type="Google" id="ProtNLM"/>
    </source>
</evidence>
<dbReference type="InterPro" id="IPR026960">
    <property type="entry name" value="RVT-Znf"/>
</dbReference>
<dbReference type="SUPFAM" id="SSF56672">
    <property type="entry name" value="DNA/RNA polymerases"/>
    <property type="match status" value="1"/>
</dbReference>
<feature type="repeat" description="WD" evidence="1">
    <location>
        <begin position="169"/>
        <end position="201"/>
    </location>
</feature>
<feature type="region of interest" description="Disordered" evidence="2">
    <location>
        <begin position="260"/>
        <end position="320"/>
    </location>
</feature>
<evidence type="ECO:0000313" key="5">
    <source>
        <dbReference type="EMBL" id="SPD11931.1"/>
    </source>
</evidence>
<dbReference type="InterPro" id="IPR001680">
    <property type="entry name" value="WD40_rpt"/>
</dbReference>
<name>A0A2N9HJP9_FAGSY</name>
<reference evidence="5" key="1">
    <citation type="submission" date="2018-02" db="EMBL/GenBank/DDBJ databases">
        <authorList>
            <person name="Cohen D.B."/>
            <person name="Kent A.D."/>
        </authorList>
    </citation>
    <scope>NUCLEOTIDE SEQUENCE</scope>
</reference>
<dbReference type="PROSITE" id="PS50897">
    <property type="entry name" value="CTLH"/>
    <property type="match status" value="1"/>
</dbReference>
<dbReference type="InterPro" id="IPR036322">
    <property type="entry name" value="WD40_repeat_dom_sf"/>
</dbReference>
<dbReference type="Pfam" id="PF13966">
    <property type="entry name" value="zf-RVT"/>
    <property type="match status" value="1"/>
</dbReference>
<dbReference type="InterPro" id="IPR006595">
    <property type="entry name" value="CTLH_C"/>
</dbReference>
<dbReference type="PROSITE" id="PS50294">
    <property type="entry name" value="WD_REPEATS_REGION"/>
    <property type="match status" value="1"/>
</dbReference>
<dbReference type="PROSITE" id="PS50082">
    <property type="entry name" value="WD_REPEATS_2"/>
    <property type="match status" value="1"/>
</dbReference>
<dbReference type="SUPFAM" id="SSF56219">
    <property type="entry name" value="DNase I-like"/>
    <property type="match status" value="1"/>
</dbReference>
<sequence>MDFELLESQMLSGNWDDCIDTLNAIKDLMDETRASALFLVFKQCLLECLNRGDDAMALAVLRKEVSALRLGKDKAQNLAQSILSIRDKEFGKKDDNVVAELRKKLLAELERLLPPPITLPERRLEHLVETAVTAQIDSCMYHNTLDSLSLYEDHCCGRVQIPTQTIQILTEHKNEVWFVQFSNNGDYLASSSSDCTAIIWKAFKWEMVLGIAGNQEVTRQICNGSNTDLLEISLKVLLGTGPQGEWVVKWAGVVNCEATGPNSQQNHGSKQPVTNLANGPHATTTRPNARTNTVRPTIQPNPKPRMVWKPRVNGSNGSNSFQKLAEDATGQTTANQDDDRVIAEVGEVDRSWGSSRDWFIDLRDGRRLRLPADLRSPIADMGRTDDAITQKLVQWVSSQRDAIETDDEVAVSEGGLLGSEDGSESVGVISEYEAAESIEGNEKNMSMVLTEETAVSESVMLEAISGAWTFPVDVENHGSTDDGSFVSQSSDWVQRRQKAIGKVLGANYEGYEQAVTVLLMDIEARHLQRKASMTGLQKPMSSGRKGIRELKRLASSFNYEARATREEKGKGKIQGRDAIETKLELITDILVRSLWRCRFVDWMFLGSSGASGGILLIWDSRVVEKLEGAVGYFSVSCKFKNVEDQHVWMFTGVYGPNNDRDRRLMWDELTGIRSWWDVPWCLGGDFNVVRFPSERVGSSNFSPSMYDFSDFIASNGLIDIPLTGGDFTWSNNREVSSLSRIDRFLYSVDWAEDYINILQKRLARLNSDHFPVALECGNIQRRRRPFRFENMWLMAEGFVEQVRSWWESYQVEGTPSFVFASKLKALKADLKKWNETVFGHVNAQKQNLLTALRELDGVADLRPLSDEEKGKRELLTTNLEKVILMDEICWRQKSRALWLKEGDKNSKFFHCLANSHRNTNTIGKEDGYRRPYLDGIQFDTISDEDALWLERPFEENEIESVVQSCNGDKAPGPDGFSLAFFQHCWSIVRNDIQSKHGADELKDFRPISLVGGMYKIIAKLLANRLKDVLGKIIFPSQSAFVKGRQILDSVLIANECLDSRLKASVPGVLCKLDLEKAYDHVNWDFLIYLLRRCGFSEKWRKWIYFCVSSIRFSILVNGSPCGFFPSSRGIRQGDPLSLMLFVIVMEAFSRLIDKATNSRMLSGFSVGSLDRAPMKVSHLLFADDTLIFCEADPAHLFHLRSILIWFEATSGLRINLDKSELVQVGEVPCLEALADILGCKTSKLPMKYLGLPLGAKFKSKAIWNPIIEKMERCLAGWKRIYLSKGGRLTLIRSTLSNLPTYFLSLFPIPADVAARIEKIQRNFLWGTTEEVAKIHLVKWDMVCSPYSHGGLAIKNIRRFNEALLGKWLWRFGVERVAFWRKIIMVKYGSVEGGWVSKVPSGPHGVGLWKFIRSRWASFSKFVAFEVGDGSLIRFWDDVWCADQPLKLAYPELYRIACVKDAPVADFAQVRGNAVHWEVTFTRLAQDWELESISSFFDLLYSAKIIVSEKDKMCWKPARSKGFQVKSFYTQLTFSGHGSFPWKSIWKAKVPPRVVFFVWTAALGKILTADNLRRRGMIVVSWCCMCKADGESVDHLLLHCPYAKELWDMIFGLFGLQWVMPKRVIDLFSCWYGSVGRHSVIWKAIPHCIMWCLWRERNARIFEDCELSVVELKLHFYRSLLDWMSVTGLFRLSNFLDLIDNCSF</sequence>
<dbReference type="Pfam" id="PF00400">
    <property type="entry name" value="WD40"/>
    <property type="match status" value="1"/>
</dbReference>
<organism evidence="5">
    <name type="scientific">Fagus sylvatica</name>
    <name type="common">Beechnut</name>
    <dbReference type="NCBI Taxonomy" id="28930"/>
    <lineage>
        <taxon>Eukaryota</taxon>
        <taxon>Viridiplantae</taxon>
        <taxon>Streptophyta</taxon>
        <taxon>Embryophyta</taxon>
        <taxon>Tracheophyta</taxon>
        <taxon>Spermatophyta</taxon>
        <taxon>Magnoliopsida</taxon>
        <taxon>eudicotyledons</taxon>
        <taxon>Gunneridae</taxon>
        <taxon>Pentapetalae</taxon>
        <taxon>rosids</taxon>
        <taxon>fabids</taxon>
        <taxon>Fagales</taxon>
        <taxon>Fagaceae</taxon>
        <taxon>Fagus</taxon>
    </lineage>
</organism>
<dbReference type="PANTHER" id="PTHR33116">
    <property type="entry name" value="REVERSE TRANSCRIPTASE ZINC-BINDING DOMAIN-CONTAINING PROTEIN-RELATED-RELATED"/>
    <property type="match status" value="1"/>
</dbReference>
<gene>
    <name evidence="5" type="ORF">FSB_LOCUS39813</name>
</gene>
<dbReference type="PROSITE" id="PS50878">
    <property type="entry name" value="RT_POL"/>
    <property type="match status" value="1"/>
</dbReference>
<dbReference type="Pfam" id="PF00078">
    <property type="entry name" value="RVT_1"/>
    <property type="match status" value="1"/>
</dbReference>
<dbReference type="PANTHER" id="PTHR33116:SF78">
    <property type="entry name" value="OS12G0587133 PROTEIN"/>
    <property type="match status" value="1"/>
</dbReference>
<accession>A0A2N9HJP9</accession>
<dbReference type="SMART" id="SM00668">
    <property type="entry name" value="CTLH"/>
    <property type="match status" value="1"/>
</dbReference>
<keyword evidence="1" id="KW-0853">WD repeat</keyword>
<feature type="domain" description="Reverse transcriptase" evidence="3">
    <location>
        <begin position="974"/>
        <end position="1253"/>
    </location>
</feature>
<feature type="compositionally biased region" description="Polar residues" evidence="2">
    <location>
        <begin position="260"/>
        <end position="277"/>
    </location>
</feature>
<dbReference type="SUPFAM" id="SSF50978">
    <property type="entry name" value="WD40 repeat-like"/>
    <property type="match status" value="1"/>
</dbReference>
<evidence type="ECO:0000259" key="4">
    <source>
        <dbReference type="PROSITE" id="PS50897"/>
    </source>
</evidence>
<evidence type="ECO:0000256" key="1">
    <source>
        <dbReference type="PROSITE-ProRule" id="PRU00221"/>
    </source>
</evidence>
<dbReference type="Gene3D" id="2.130.10.10">
    <property type="entry name" value="YVTN repeat-like/Quinoprotein amine dehydrogenase"/>
    <property type="match status" value="1"/>
</dbReference>
<evidence type="ECO:0000256" key="2">
    <source>
        <dbReference type="SAM" id="MobiDB-lite"/>
    </source>
</evidence>
<dbReference type="CDD" id="cd01650">
    <property type="entry name" value="RT_nLTR_like"/>
    <property type="match status" value="1"/>
</dbReference>